<organism evidence="3">
    <name type="scientific">Sesamum radiatum</name>
    <name type="common">Black benniseed</name>
    <dbReference type="NCBI Taxonomy" id="300843"/>
    <lineage>
        <taxon>Eukaryota</taxon>
        <taxon>Viridiplantae</taxon>
        <taxon>Streptophyta</taxon>
        <taxon>Embryophyta</taxon>
        <taxon>Tracheophyta</taxon>
        <taxon>Spermatophyta</taxon>
        <taxon>Magnoliopsida</taxon>
        <taxon>eudicotyledons</taxon>
        <taxon>Gunneridae</taxon>
        <taxon>Pentapetalae</taxon>
        <taxon>asterids</taxon>
        <taxon>lamiids</taxon>
        <taxon>Lamiales</taxon>
        <taxon>Pedaliaceae</taxon>
        <taxon>Sesamum</taxon>
    </lineage>
</organism>
<dbReference type="Pfam" id="PF14392">
    <property type="entry name" value="zf-CCHC_4"/>
    <property type="match status" value="1"/>
</dbReference>
<accession>A0AAW2PKA1</accession>
<feature type="domain" description="CCHC-type" evidence="2">
    <location>
        <begin position="210"/>
        <end position="224"/>
    </location>
</feature>
<reference evidence="3" key="2">
    <citation type="journal article" date="2024" name="Plant">
        <title>Genomic evolution and insights into agronomic trait innovations of Sesamum species.</title>
        <authorList>
            <person name="Miao H."/>
            <person name="Wang L."/>
            <person name="Qu L."/>
            <person name="Liu H."/>
            <person name="Sun Y."/>
            <person name="Le M."/>
            <person name="Wang Q."/>
            <person name="Wei S."/>
            <person name="Zheng Y."/>
            <person name="Lin W."/>
            <person name="Duan Y."/>
            <person name="Cao H."/>
            <person name="Xiong S."/>
            <person name="Wang X."/>
            <person name="Wei L."/>
            <person name="Li C."/>
            <person name="Ma Q."/>
            <person name="Ju M."/>
            <person name="Zhao R."/>
            <person name="Li G."/>
            <person name="Mu C."/>
            <person name="Tian Q."/>
            <person name="Mei H."/>
            <person name="Zhang T."/>
            <person name="Gao T."/>
            <person name="Zhang H."/>
        </authorList>
    </citation>
    <scope>NUCLEOTIDE SEQUENCE</scope>
    <source>
        <strain evidence="3">G02</strain>
    </source>
</reference>
<reference evidence="3" key="1">
    <citation type="submission" date="2020-06" db="EMBL/GenBank/DDBJ databases">
        <authorList>
            <person name="Li T."/>
            <person name="Hu X."/>
            <person name="Zhang T."/>
            <person name="Song X."/>
            <person name="Zhang H."/>
            <person name="Dai N."/>
            <person name="Sheng W."/>
            <person name="Hou X."/>
            <person name="Wei L."/>
        </authorList>
    </citation>
    <scope>NUCLEOTIDE SEQUENCE</scope>
    <source>
        <strain evidence="3">G02</strain>
        <tissue evidence="3">Leaf</tissue>
    </source>
</reference>
<evidence type="ECO:0000256" key="1">
    <source>
        <dbReference type="PROSITE-ProRule" id="PRU00047"/>
    </source>
</evidence>
<proteinExistence type="predicted"/>
<protein>
    <recommendedName>
        <fullName evidence="2">CCHC-type domain-containing protein</fullName>
    </recommendedName>
</protein>
<dbReference type="InterPro" id="IPR040256">
    <property type="entry name" value="At4g02000-like"/>
</dbReference>
<dbReference type="Pfam" id="PF14111">
    <property type="entry name" value="DUF4283"/>
    <property type="match status" value="1"/>
</dbReference>
<dbReference type="InterPro" id="IPR025558">
    <property type="entry name" value="DUF4283"/>
</dbReference>
<keyword evidence="1" id="KW-0862">Zinc</keyword>
<keyword evidence="1" id="KW-0863">Zinc-finger</keyword>
<dbReference type="AlphaFoldDB" id="A0AAW2PKA1"/>
<dbReference type="GO" id="GO:0008270">
    <property type="term" value="F:zinc ion binding"/>
    <property type="evidence" value="ECO:0007669"/>
    <property type="project" value="UniProtKB-KW"/>
</dbReference>
<dbReference type="PANTHER" id="PTHR31286">
    <property type="entry name" value="GLYCINE-RICH CELL WALL STRUCTURAL PROTEIN 1.8-LIKE"/>
    <property type="match status" value="1"/>
</dbReference>
<dbReference type="InterPro" id="IPR025836">
    <property type="entry name" value="Zn_knuckle_CX2CX4HX4C"/>
</dbReference>
<sequence>MAKNVVELGLHLSLTGDENEENSIPSNVWNQHENKQGTALLVIGRLLSHKSNNFDALKTTLTVLLHPVKGMTMWRISEERFCIRFNHRLDKQRALEGRPWTFDKNLLILEPLMNRETPDSVNLDWCPFTVHVHNLPLLQHTRNMAEFIGNKIGRFLDYEIREHDSNWSSDMRLKFAMDITKPLKRALRLITPQWEDLLVTFTYDRLPNFCYLCGLLGHIAKFCRLRYEEDFVDLGDSYPYGSWLHTNNPVRFSN</sequence>
<dbReference type="InterPro" id="IPR001878">
    <property type="entry name" value="Znf_CCHC"/>
</dbReference>
<gene>
    <name evidence="3" type="ORF">Sradi_4009900</name>
</gene>
<keyword evidence="1" id="KW-0479">Metal-binding</keyword>
<dbReference type="GO" id="GO:0003676">
    <property type="term" value="F:nucleic acid binding"/>
    <property type="evidence" value="ECO:0007669"/>
    <property type="project" value="InterPro"/>
</dbReference>
<comment type="caution">
    <text evidence="3">The sequence shown here is derived from an EMBL/GenBank/DDBJ whole genome shotgun (WGS) entry which is preliminary data.</text>
</comment>
<dbReference type="PROSITE" id="PS50158">
    <property type="entry name" value="ZF_CCHC"/>
    <property type="match status" value="1"/>
</dbReference>
<name>A0AAW2PKA1_SESRA</name>
<evidence type="ECO:0000313" key="3">
    <source>
        <dbReference type="EMBL" id="KAL0355630.1"/>
    </source>
</evidence>
<dbReference type="EMBL" id="JACGWJ010000017">
    <property type="protein sequence ID" value="KAL0355630.1"/>
    <property type="molecule type" value="Genomic_DNA"/>
</dbReference>
<evidence type="ECO:0000259" key="2">
    <source>
        <dbReference type="PROSITE" id="PS50158"/>
    </source>
</evidence>
<dbReference type="PANTHER" id="PTHR31286:SF153">
    <property type="entry name" value="DUF4283 DOMAIN PROTEIN"/>
    <property type="match status" value="1"/>
</dbReference>